<feature type="region of interest" description="Disordered" evidence="2">
    <location>
        <begin position="1286"/>
        <end position="1364"/>
    </location>
</feature>
<evidence type="ECO:0000259" key="3">
    <source>
        <dbReference type="Pfam" id="PF17213"/>
    </source>
</evidence>
<dbReference type="InterPro" id="IPR058536">
    <property type="entry name" value="Ig_CFAP65_4th"/>
</dbReference>
<feature type="region of interest" description="Disordered" evidence="2">
    <location>
        <begin position="2018"/>
        <end position="2045"/>
    </location>
</feature>
<proteinExistence type="predicted"/>
<keyword evidence="6" id="KW-1185">Reference proteome</keyword>
<dbReference type="Pfam" id="PF17213">
    <property type="entry name" value="Hydin_ADK"/>
    <property type="match status" value="1"/>
</dbReference>
<dbReference type="GO" id="GO:0003341">
    <property type="term" value="P:cilium movement"/>
    <property type="evidence" value="ECO:0007669"/>
    <property type="project" value="TreeGrafter"/>
</dbReference>
<feature type="compositionally biased region" description="Basic and acidic residues" evidence="2">
    <location>
        <begin position="715"/>
        <end position="735"/>
    </location>
</feature>
<feature type="compositionally biased region" description="Basic and acidic residues" evidence="2">
    <location>
        <begin position="1306"/>
        <end position="1346"/>
    </location>
</feature>
<sequence length="3820" mass="426965">MDGSPVCKSTAEVVVLETKDVKDETKLTDELPLEEGTRVIEDSDRKMSLSNINENDVEKTDAENETREGLGLPKEISLNSLTEGHEVNLLSENNAGKVVPDETKDSKCLLWSCNQMQNNVALGVEQVFDILPLFGLLHPNESQQVTFTFYGHANIMSEVEAICEVEGGPAYQIALKGEASFIKYAFDRNEIDYGYQLLSLVAVAELTLMNTGKVGFDFAVLHLDQMAKQEPVTGVPLVTPCSGYIAANSEQKLKVSYLPGVPEAFHKSFEIQIAYFEPESISLKGEGIFPRIYLDLPRNIKGNEKYEALLKEARETLERETTEGNLLSRPETIAGELGAANTLSSYDTLLQMEADRLLIKECSLAQDLLLTSHSPSPGSNQHAHKSVSRCHLPEFVLDFGFVILGTVKIHVVKITNTGCLPVSFYTDRHALKKTGFSTELNKVKNLPYCETETFEVRFDPLRANLSIGPTKVLMSIQVIGGPTVNVILSATVTMPGLTVSSDHLDFGTVQCGQCQVMTIQLHNHLDVTCEWFFTDTSVVKEKLDKHVPLYLRSKLLKELKQPSYVFRMSPACGVLEAGAKVNVQVTFIPDEEKRYKHRLMLNFSQSSNQVLITAIGQGLEPRLEFSTTLLELGPLLPYSTEVEGIVIVKNPCTFPIEFYSVEYDNNYLEEEKVLRMMKGYGSDNMLLLPPRQPGEKLPFELLDYYKEQSLIREEQEQAKNRAMEVTEGENDQKENEVEELSDQMEKQDRLVPPEVAALVSESEASSRPTTSPMSEDKKEPENQVTEKALEAKAEKTDAFINVGVGELEVTPVSMAIGRYLGLDLSPEGCAARNRRGIAIIVHGAPAAGKTNTAVFLAKYYGAACLVIDSVLREAISSGTTAAATRAREVCTKAALDQMLRDAEEVSQSAVTRYSSIGIGGTTVNETNKQTPDGSPNSEFKLPHFSSAIHRKSSMNTLRSSHNIQKQQNEVVTSQMSVIGPVMQQPLSITTSFIGEANLMNCQLPEDVMVELLAERLQLNDCCRGVVIDGLESIYSPSEAYTLTAALKAISNRRHIYLINLRQDYTALKSREKAKQDEEEKKLKEKEKEERIYLQELSEEDYEALSEEAKAEFDLKRASLFKARREKVLKEIHERQLQQQKWREELERLREEEELKKKSKRTRKDFGSKDDAKKYQISARMSTNISTMRNDVPEGKVITTDPHDSTDRGDVEEGTRKRKIKDARSNHATLDRTDSIQEDALYKSPEKLLFQRFQRYERSQKKISQILEFWDRTQGAVVFPTSEDVQSFGEEHMMERPAPSGKRGKKDRHDKVEKERAERAEKERAEKDRLEREKAEKERLEKLRDGKGSGSPLSDNIVEGDSKESAEKEELFGVPYIKLHVTDPEDCYGKIILESGKIPTVDVVLNGLGLSPSGPPIPPPALFAVVRFPLEPRPTSGQEVQRNFTLLPNPDEGKLLFEDRKEPEPEPEVVVPVIKEEPQVQHRGKSRKEKDVERDKRRSGGHKRGRRDSRSSILVGTVSPQSDVDRSTGLEDTSKDLNVIKVPPYRWIVQPGEVIALQLRFTSAECGTFDQTLNFEIVSTRRCYKMYCRGICTYPTISQDPCVVFRHRRKNTKAEEIPRKKYIMNTGVFQFGPLLCGLTRERYKEGQHPENREIIRIVNTSPMVAEVSFCFQHDSKASTYLVDPPTITLEANQRKDVSVWAYPTSSGKFEDCLVCCIRENPEPVLFKICCYGVRADLELNRKQLHFDKMILHRRDTKSLSMRNNCLLPVAWRITGLENLGDDFSLSQDQGVIDPKSEFSVQMSFKAMRQVNLRKYIRLEVYDAENILGIVQTENILVLAEAYDVALDISFPKGTDGGIDFGVIKVIDSVKQTITLKNKGKYEIGYRFLLQPTRRDMPDLNSLFTIQPMKGSLLPNDRATHISINFHCKTTTEIKDEPILRCLVIEPTLGDGGEIIASIPVKISVRAIFTTYQMLPAGEVNFGIVLFGNRKSRTFILENNCEFDFRYSIFKMSAVIPRQSKKGGGGVSKIGKSQDKADGVPKQKEQAPQARLTVGMFTVFPGYGIVLPGAQQAITVDCSADQIGKHEELLCIDITDRDPISHPSGIPYGLVIECCAPSIVVDDIASIFEEHHICQNINLHQCLQSIVCSGIYVEDEKRYLFHNIHVGDQAEAHFKIINGGKVAADVLASVKPVSNKAAARITDIFDVTPTRMNIPSYDHKFVVVTFTPQTMQNYQCIFEAVVEPTPGVPKSKSLVFDIIGDGNLPRINVLQPMLRNKKGNPLLIYSRLLLGRTEKLPVVLKNDGTLPAQVSVNISDDYGVFSLKECIGTMCTYPKHKYIQEDNPKKVKESCMLTIKLNSGEEAKFDVSFQPTLAQHLEGALYLTVLNNQFEDTIIRLIGEGFQDDITFDNIHGLGRTGSVESFTNFLEDTDVKATHLEHIKFGDCHIGKPYLVTFTMTNRGVADIIRFEWLSDISELNISPQFGHLHAGCAKDMTATFKSDLPVTYNQHTIKCMVSKISYPVPPDQVPDWDSRVSVVKWVSAGKGVRPAKKKVVEVEPEPAHMVLEDSSRELELKISAMVDYSDFECTCKSIIFKDTMLYQSRVYKIQVINMGPGALEYLWKMVAAEQGLHTYPKEGLLTPGQAVPEGTNDTASASELAGLSTSKGTQAFSRYNSGIESISSRDSINIDSLPFTVEPCSGTISAMGTQEFKVKFIPLEVGEFEASLVCSIPNLKAGLQDQVVAVKGRSLLPFCHFELEDSNYISGNRRNPELSGPRGAPAGVTLDPNTRVIEFQAVGVNTINRRSFYIMNPTNTDYSFQWVSESAPNVRVQPVFFCLTEKGYIAAGKKTEVSFQFVPQQLNITESFWSFIIPEQIITVPFLLCGNTREPAVSFNRSHINYKFVLLGYKAHETINMINNEANPLRFHFREETLHSEAYVCKLFVEPMEGIVLPHSSMPIVFSCIANTDGHVNWNVVCDVKTKTVPLTLNIKMHGYSMKATVTCEGSDGTVTELSHQTVNEISFGEVELNDHISYHFVISNNGKFNFDFDWELSGPPSILNCMKLNCKQNRVETESSVAASIRFHPDHKFALKDVELKLKIQKGPVFACVLTGYIIEVVNRKDKVVNLQAPRVGQVVKKVVPIINRSRVPLTFTLAVNPNQQLLQNPKVLSLSPHSSIKLTAQGGTCEVVVTFSPTYRIPQFAEEVMMECIGVSKPLFVIQGCCQGIEISLDQNCIAFGSVVLRSSVMRLIVLENIGDIGASFRWDIEKFKPHFSISPVEGYISAGMQVSLEVIFHPAKVHADIRLENVQCFIEGAKSLYLYLTGSCVAPTAMKEVLNFSCQVRTSQVHSIVLTNRTNQVWNLQPSIEGEYWSGPKVITVQPHLQNQTYDITYKPLTMTMDGKKHQGSVFFPLPDGTGLLYMLQGVAEPPKAVAVINREVPCKTLHTVLLSIHNWLPKPQRFRATLDQIKPERLESTTTLKGLDYIDVPGSSRREYRLTFFTYKEAIISVKVTFRNETTQEYLYYVVNIKSTSPGLNGTIELVAPVRQSTTGTVEVENPLSIPTVFITECKITDISLPTQLIVPPQAKGIVSFEYQPLKVGEVTGRLTLNNSDLGVYQYDLILKAKPAGPEKPRHFRTNFGGNQTLTAKFINHSRQKVEYFCKVDSPEFFVEKSITVPPASPGGSEVGVEVIYEPLRLGETRAILNVNSPVGGEYNIPLLGMCLAAKPQGPFSVRAGTSATIPFRNIFPQTTTYSFQVDNPAFSCKPTETLRGKKTHVVVVSFEATNVSKSPVTGKLIISCPSSAGSGAVMSWIYYLKGVTPEK</sequence>
<dbReference type="InterPro" id="IPR033305">
    <property type="entry name" value="Hydin-like"/>
</dbReference>
<evidence type="ECO:0000313" key="5">
    <source>
        <dbReference type="EMBL" id="GCC34232.1"/>
    </source>
</evidence>
<feature type="compositionally biased region" description="Basic and acidic residues" evidence="2">
    <location>
        <begin position="2030"/>
        <end position="2043"/>
    </location>
</feature>
<dbReference type="InterPro" id="IPR033768">
    <property type="entry name" value="Hydin_ADK"/>
</dbReference>
<dbReference type="Gene3D" id="2.60.40.10">
    <property type="entry name" value="Immunoglobulins"/>
    <property type="match status" value="16"/>
</dbReference>
<dbReference type="Gene3D" id="3.40.50.300">
    <property type="entry name" value="P-loop containing nucleotide triphosphate hydrolases"/>
    <property type="match status" value="1"/>
</dbReference>
<feature type="coiled-coil region" evidence="1">
    <location>
        <begin position="1066"/>
        <end position="1099"/>
    </location>
</feature>
<dbReference type="Proteomes" id="UP000287033">
    <property type="component" value="Unassembled WGS sequence"/>
</dbReference>
<feature type="compositionally biased region" description="Low complexity" evidence="2">
    <location>
        <begin position="754"/>
        <end position="766"/>
    </location>
</feature>
<feature type="compositionally biased region" description="Basic and acidic residues" evidence="2">
    <location>
        <begin position="1200"/>
        <end position="1214"/>
    </location>
</feature>
<dbReference type="OMA" id="PCEWFVQ"/>
<feature type="compositionally biased region" description="Basic and acidic residues" evidence="2">
    <location>
        <begin position="1221"/>
        <end position="1230"/>
    </location>
</feature>
<dbReference type="PANTHER" id="PTHR23053:SF0">
    <property type="entry name" value="HYDROCEPHALUS-INDUCING PROTEIN HOMOLOG"/>
    <property type="match status" value="1"/>
</dbReference>
<evidence type="ECO:0000259" key="4">
    <source>
        <dbReference type="Pfam" id="PF24507"/>
    </source>
</evidence>
<feature type="compositionally biased region" description="Basic and acidic residues" evidence="2">
    <location>
        <begin position="1450"/>
        <end position="1463"/>
    </location>
</feature>
<organism evidence="5 6">
    <name type="scientific">Chiloscyllium punctatum</name>
    <name type="common">Brownbanded bambooshark</name>
    <name type="synonym">Hemiscyllium punctatum</name>
    <dbReference type="NCBI Taxonomy" id="137246"/>
    <lineage>
        <taxon>Eukaryota</taxon>
        <taxon>Metazoa</taxon>
        <taxon>Chordata</taxon>
        <taxon>Craniata</taxon>
        <taxon>Vertebrata</taxon>
        <taxon>Chondrichthyes</taxon>
        <taxon>Elasmobranchii</taxon>
        <taxon>Galeomorphii</taxon>
        <taxon>Galeoidea</taxon>
        <taxon>Orectolobiformes</taxon>
        <taxon>Hemiscylliidae</taxon>
        <taxon>Chiloscyllium</taxon>
    </lineage>
</organism>
<feature type="region of interest" description="Disordered" evidence="2">
    <location>
        <begin position="715"/>
        <end position="786"/>
    </location>
</feature>
<feature type="region of interest" description="Disordered" evidence="2">
    <location>
        <begin position="1152"/>
        <end position="1230"/>
    </location>
</feature>
<dbReference type="STRING" id="137246.A0A401SV11"/>
<feature type="domain" description="CFAP65 fourth Ig-like" evidence="4">
    <location>
        <begin position="3232"/>
        <end position="3324"/>
    </location>
</feature>
<feature type="compositionally biased region" description="Polar residues" evidence="2">
    <location>
        <begin position="1178"/>
        <end position="1188"/>
    </location>
</feature>
<evidence type="ECO:0000256" key="1">
    <source>
        <dbReference type="SAM" id="Coils"/>
    </source>
</evidence>
<evidence type="ECO:0000313" key="6">
    <source>
        <dbReference type="Proteomes" id="UP000287033"/>
    </source>
</evidence>
<evidence type="ECO:0000256" key="2">
    <source>
        <dbReference type="SAM" id="MobiDB-lite"/>
    </source>
</evidence>
<feature type="domain" description="Hydin adenylate kinase-like" evidence="3">
    <location>
        <begin position="838"/>
        <end position="1030"/>
    </location>
</feature>
<reference evidence="5 6" key="1">
    <citation type="journal article" date="2018" name="Nat. Ecol. Evol.">
        <title>Shark genomes provide insights into elasmobranch evolution and the origin of vertebrates.</title>
        <authorList>
            <person name="Hara Y"/>
            <person name="Yamaguchi K"/>
            <person name="Onimaru K"/>
            <person name="Kadota M"/>
            <person name="Koyanagi M"/>
            <person name="Keeley SD"/>
            <person name="Tatsumi K"/>
            <person name="Tanaka K"/>
            <person name="Motone F"/>
            <person name="Kageyama Y"/>
            <person name="Nozu R"/>
            <person name="Adachi N"/>
            <person name="Nishimura O"/>
            <person name="Nakagawa R"/>
            <person name="Tanegashima C"/>
            <person name="Kiyatake I"/>
            <person name="Matsumoto R"/>
            <person name="Murakumo K"/>
            <person name="Nishida K"/>
            <person name="Terakita A"/>
            <person name="Kuratani S"/>
            <person name="Sato K"/>
            <person name="Hyodo S Kuraku.S."/>
        </authorList>
    </citation>
    <scope>NUCLEOTIDE SEQUENCE [LARGE SCALE GENOMIC DNA]</scope>
</reference>
<dbReference type="PANTHER" id="PTHR23053">
    <property type="entry name" value="DLEC1 DELETED IN LUNG AND ESOPHAGEAL CANCER 1"/>
    <property type="match status" value="1"/>
</dbReference>
<accession>A0A401SV11</accession>
<dbReference type="Pfam" id="PF24507">
    <property type="entry name" value="Ig_CFAP65_4th"/>
    <property type="match status" value="1"/>
</dbReference>
<dbReference type="SUPFAM" id="SSF52540">
    <property type="entry name" value="P-loop containing nucleoside triphosphate hydrolases"/>
    <property type="match status" value="1"/>
</dbReference>
<comment type="caution">
    <text evidence="5">The sequence shown here is derived from an EMBL/GenBank/DDBJ whole genome shotgun (WGS) entry which is preliminary data.</text>
</comment>
<dbReference type="InterPro" id="IPR013783">
    <property type="entry name" value="Ig-like_fold"/>
</dbReference>
<feature type="compositionally biased region" description="Polar residues" evidence="2">
    <location>
        <begin position="1434"/>
        <end position="1445"/>
    </location>
</feature>
<dbReference type="EMBL" id="BEZZ01000580">
    <property type="protein sequence ID" value="GCC34232.1"/>
    <property type="molecule type" value="Genomic_DNA"/>
</dbReference>
<dbReference type="GO" id="GO:1904158">
    <property type="term" value="P:axonemal central apparatus assembly"/>
    <property type="evidence" value="ECO:0007669"/>
    <property type="project" value="TreeGrafter"/>
</dbReference>
<feature type="compositionally biased region" description="Basic and acidic residues" evidence="2">
    <location>
        <begin position="1487"/>
        <end position="1497"/>
    </location>
</feature>
<dbReference type="InterPro" id="IPR027417">
    <property type="entry name" value="P-loop_NTPase"/>
</dbReference>
<keyword evidence="1" id="KW-0175">Coiled coil</keyword>
<dbReference type="OrthoDB" id="442692at2759"/>
<feature type="compositionally biased region" description="Basic and acidic residues" evidence="2">
    <location>
        <begin position="1163"/>
        <end position="1173"/>
    </location>
</feature>
<name>A0A401SV11_CHIPU</name>
<dbReference type="GO" id="GO:0005930">
    <property type="term" value="C:axoneme"/>
    <property type="evidence" value="ECO:0007669"/>
    <property type="project" value="TreeGrafter"/>
</dbReference>
<feature type="region of interest" description="Disordered" evidence="2">
    <location>
        <begin position="1433"/>
        <end position="1529"/>
    </location>
</feature>
<protein>
    <submittedName>
        <fullName evidence="5">Uncharacterized protein</fullName>
    </submittedName>
</protein>
<gene>
    <name evidence="5" type="ORF">chiPu_0012705</name>
</gene>